<sequence>MAGEDEFHDDNPPSPPPVTPTQQAPHTLSTIKLLILKKVNDEKQIHATVDSKAVVVTKASIRSSLLLNDVVGTACLNNMKLIFQNLALMG</sequence>
<keyword evidence="3" id="KW-1185">Reference proteome</keyword>
<organism evidence="2 3">
    <name type="scientific">Tanacetum coccineum</name>
    <dbReference type="NCBI Taxonomy" id="301880"/>
    <lineage>
        <taxon>Eukaryota</taxon>
        <taxon>Viridiplantae</taxon>
        <taxon>Streptophyta</taxon>
        <taxon>Embryophyta</taxon>
        <taxon>Tracheophyta</taxon>
        <taxon>Spermatophyta</taxon>
        <taxon>Magnoliopsida</taxon>
        <taxon>eudicotyledons</taxon>
        <taxon>Gunneridae</taxon>
        <taxon>Pentapetalae</taxon>
        <taxon>asterids</taxon>
        <taxon>campanulids</taxon>
        <taxon>Asterales</taxon>
        <taxon>Asteraceae</taxon>
        <taxon>Asteroideae</taxon>
        <taxon>Anthemideae</taxon>
        <taxon>Anthemidinae</taxon>
        <taxon>Tanacetum</taxon>
    </lineage>
</organism>
<evidence type="ECO:0000313" key="2">
    <source>
        <dbReference type="EMBL" id="GJT17387.1"/>
    </source>
</evidence>
<feature type="region of interest" description="Disordered" evidence="1">
    <location>
        <begin position="1"/>
        <end position="25"/>
    </location>
</feature>
<reference evidence="2" key="2">
    <citation type="submission" date="2022-01" db="EMBL/GenBank/DDBJ databases">
        <authorList>
            <person name="Yamashiro T."/>
            <person name="Shiraishi A."/>
            <person name="Satake H."/>
            <person name="Nakayama K."/>
        </authorList>
    </citation>
    <scope>NUCLEOTIDE SEQUENCE</scope>
</reference>
<reference evidence="2" key="1">
    <citation type="journal article" date="2022" name="Int. J. Mol. Sci.">
        <title>Draft Genome of Tanacetum Coccineum: Genomic Comparison of Closely Related Tanacetum-Family Plants.</title>
        <authorList>
            <person name="Yamashiro T."/>
            <person name="Shiraishi A."/>
            <person name="Nakayama K."/>
            <person name="Satake H."/>
        </authorList>
    </citation>
    <scope>NUCLEOTIDE SEQUENCE</scope>
</reference>
<proteinExistence type="predicted"/>
<accession>A0ABQ5BU32</accession>
<comment type="caution">
    <text evidence="2">The sequence shown here is derived from an EMBL/GenBank/DDBJ whole genome shotgun (WGS) entry which is preliminary data.</text>
</comment>
<protein>
    <submittedName>
        <fullName evidence="2">Uncharacterized protein</fullName>
    </submittedName>
</protein>
<evidence type="ECO:0000313" key="3">
    <source>
        <dbReference type="Proteomes" id="UP001151760"/>
    </source>
</evidence>
<dbReference type="Proteomes" id="UP001151760">
    <property type="component" value="Unassembled WGS sequence"/>
</dbReference>
<gene>
    <name evidence="2" type="ORF">Tco_0876093</name>
</gene>
<evidence type="ECO:0000256" key="1">
    <source>
        <dbReference type="SAM" id="MobiDB-lite"/>
    </source>
</evidence>
<name>A0ABQ5BU32_9ASTR</name>
<dbReference type="EMBL" id="BQNB010013552">
    <property type="protein sequence ID" value="GJT17387.1"/>
    <property type="molecule type" value="Genomic_DNA"/>
</dbReference>